<sequence>MCCSAANLLTQHSSILEPEPSAWRPDKRIASLSAPRECRGIELAPKTTCAVNHHRKRVCFKAPKLGQGLSARRYQQKLLIYGELFESVLERETAYLDRRSFGLLSVVGAQIEN</sequence>
<dbReference type="RefSeq" id="XP_062784026.1">
    <property type="nucleotide sequence ID" value="XM_062927975.1"/>
</dbReference>
<gene>
    <name evidence="1" type="ORF">CDEST_11819</name>
</gene>
<dbReference type="EMBL" id="CP137311">
    <property type="protein sequence ID" value="WQF86805.1"/>
    <property type="molecule type" value="Genomic_DNA"/>
</dbReference>
<evidence type="ECO:0000313" key="1">
    <source>
        <dbReference type="EMBL" id="WQF86805.1"/>
    </source>
</evidence>
<name>A0AAX4IUA5_9PEZI</name>
<protein>
    <submittedName>
        <fullName evidence="1">Uncharacterized protein</fullName>
    </submittedName>
</protein>
<reference evidence="2" key="1">
    <citation type="journal article" date="2023" name="bioRxiv">
        <title>Complete genome of the Medicago anthracnose fungus, Colletotrichum destructivum, reveals a mini-chromosome-like region within a core chromosome.</title>
        <authorList>
            <person name="Lapalu N."/>
            <person name="Simon A."/>
            <person name="Lu A."/>
            <person name="Plaumann P.-L."/>
            <person name="Amselem J."/>
            <person name="Pigne S."/>
            <person name="Auger A."/>
            <person name="Koch C."/>
            <person name="Dallery J.-F."/>
            <person name="O'Connell R.J."/>
        </authorList>
    </citation>
    <scope>NUCLEOTIDE SEQUENCE [LARGE SCALE GENOMIC DNA]</scope>
    <source>
        <strain evidence="2">CBS 520.97</strain>
    </source>
</reference>
<evidence type="ECO:0000313" key="2">
    <source>
        <dbReference type="Proteomes" id="UP001322277"/>
    </source>
</evidence>
<dbReference type="Proteomes" id="UP001322277">
    <property type="component" value="Chromosome 7"/>
</dbReference>
<proteinExistence type="predicted"/>
<organism evidence="1 2">
    <name type="scientific">Colletotrichum destructivum</name>
    <dbReference type="NCBI Taxonomy" id="34406"/>
    <lineage>
        <taxon>Eukaryota</taxon>
        <taxon>Fungi</taxon>
        <taxon>Dikarya</taxon>
        <taxon>Ascomycota</taxon>
        <taxon>Pezizomycotina</taxon>
        <taxon>Sordariomycetes</taxon>
        <taxon>Hypocreomycetidae</taxon>
        <taxon>Glomerellales</taxon>
        <taxon>Glomerellaceae</taxon>
        <taxon>Colletotrichum</taxon>
        <taxon>Colletotrichum destructivum species complex</taxon>
    </lineage>
</organism>
<dbReference type="AlphaFoldDB" id="A0AAX4IUA5"/>
<accession>A0AAX4IUA5</accession>
<dbReference type="GeneID" id="87948319"/>
<dbReference type="KEGG" id="cdet:87948319"/>
<keyword evidence="2" id="KW-1185">Reference proteome</keyword>